<evidence type="ECO:0008006" key="4">
    <source>
        <dbReference type="Google" id="ProtNLM"/>
    </source>
</evidence>
<accession>A0A7Z7JDM4</accession>
<reference evidence="2 3" key="1">
    <citation type="submission" date="2018-01" db="EMBL/GenBank/DDBJ databases">
        <authorList>
            <person name="Clerissi C."/>
        </authorList>
    </citation>
    <scope>NUCLEOTIDE SEQUENCE [LARGE SCALE GENOMIC DNA]</scope>
    <source>
        <strain evidence="2">Cupriavidus taiwanensis STM 6021</strain>
    </source>
</reference>
<gene>
    <name evidence="2" type="ORF">CBM2594_B50313</name>
</gene>
<evidence type="ECO:0000313" key="2">
    <source>
        <dbReference type="EMBL" id="SPC23072.1"/>
    </source>
</evidence>
<feature type="transmembrane region" description="Helical" evidence="1">
    <location>
        <begin position="228"/>
        <end position="257"/>
    </location>
</feature>
<proteinExistence type="predicted"/>
<keyword evidence="1" id="KW-0472">Membrane</keyword>
<protein>
    <recommendedName>
        <fullName evidence="4">Transmembrane protein</fullName>
    </recommendedName>
</protein>
<keyword evidence="1" id="KW-0812">Transmembrane</keyword>
<name>A0A7Z7JDM4_9BURK</name>
<organism evidence="2 3">
    <name type="scientific">Cupriavidus taiwanensis</name>
    <dbReference type="NCBI Taxonomy" id="164546"/>
    <lineage>
        <taxon>Bacteria</taxon>
        <taxon>Pseudomonadati</taxon>
        <taxon>Pseudomonadota</taxon>
        <taxon>Betaproteobacteria</taxon>
        <taxon>Burkholderiales</taxon>
        <taxon>Burkholderiaceae</taxon>
        <taxon>Cupriavidus</taxon>
    </lineage>
</organism>
<evidence type="ECO:0000313" key="3">
    <source>
        <dbReference type="Proteomes" id="UP000257139"/>
    </source>
</evidence>
<evidence type="ECO:0000256" key="1">
    <source>
        <dbReference type="SAM" id="Phobius"/>
    </source>
</evidence>
<dbReference type="EMBL" id="LT978514">
    <property type="protein sequence ID" value="SPC23072.1"/>
    <property type="molecule type" value="Genomic_DNA"/>
</dbReference>
<sequence length="297" mass="32767">MEQRPVYMSAEDWEAPDPIAAYPIWLEWPWRIWCALIWLAQRALPSSADGSKVQLEMCEGILDCVIAGNAAFSVYEDMGLPIAALASLKWDYPEVMPRRAHIRVTPVILRLVDGQDIHFCDYQINSVPVPGNLAYFEALSTGDRIRAVGWNDQGIFSAWGVRIGTGQDALSLYASRRPQPVAMPWRTLLAGRNNVFPHLVQIAGFSLAGLLAGLGIMLVGGEIDTIEAIWVCAMITAGFALTAITGLLIIAGIRVMAGPLLPIPAMMARGLFGVLRNQRFTSYEFGRHGMQVRRMLE</sequence>
<dbReference type="Proteomes" id="UP000257139">
    <property type="component" value="Chromosome CBM2594_b"/>
</dbReference>
<feature type="transmembrane region" description="Helical" evidence="1">
    <location>
        <begin position="195"/>
        <end position="216"/>
    </location>
</feature>
<dbReference type="AlphaFoldDB" id="A0A7Z7JDM4"/>
<keyword evidence="1" id="KW-1133">Transmembrane helix</keyword>